<dbReference type="InterPro" id="IPR008271">
    <property type="entry name" value="Ser/Thr_kinase_AS"/>
</dbReference>
<dbReference type="Gene3D" id="3.30.200.20">
    <property type="entry name" value="Phosphorylase Kinase, domain 1"/>
    <property type="match status" value="2"/>
</dbReference>
<protein>
    <recommendedName>
        <fullName evidence="2">non-specific serine/threonine protein kinase</fullName>
        <ecNumber evidence="2">2.7.11.1</ecNumber>
    </recommendedName>
</protein>
<dbReference type="VEuPathDB" id="AmoebaDB:EHI_002790"/>
<evidence type="ECO:0000259" key="15">
    <source>
        <dbReference type="PROSITE" id="PS51285"/>
    </source>
</evidence>
<dbReference type="EC" id="2.7.11.1" evidence="2"/>
<organism evidence="16 17">
    <name type="scientific">Entamoeba histolytica</name>
    <dbReference type="NCBI Taxonomy" id="5759"/>
    <lineage>
        <taxon>Eukaryota</taxon>
        <taxon>Amoebozoa</taxon>
        <taxon>Evosea</taxon>
        <taxon>Archamoebae</taxon>
        <taxon>Mastigamoebida</taxon>
        <taxon>Entamoebidae</taxon>
        <taxon>Entamoeba</taxon>
    </lineage>
</organism>
<dbReference type="InterPro" id="IPR017441">
    <property type="entry name" value="Protein_kinase_ATP_BS"/>
</dbReference>
<dbReference type="Pfam" id="PF00069">
    <property type="entry name" value="Pkinase"/>
    <property type="match status" value="1"/>
</dbReference>
<dbReference type="CDD" id="cd05599">
    <property type="entry name" value="STKc_NDR_like"/>
    <property type="match status" value="1"/>
</dbReference>
<evidence type="ECO:0000256" key="1">
    <source>
        <dbReference type="ARBA" id="ARBA00009903"/>
    </source>
</evidence>
<keyword evidence="4" id="KW-0597">Phosphoprotein</keyword>
<dbReference type="AlphaFoldDB" id="A0A5K1UZ10"/>
<dbReference type="GO" id="GO:0005524">
    <property type="term" value="F:ATP binding"/>
    <property type="evidence" value="ECO:0007669"/>
    <property type="project" value="UniProtKB-UniRule"/>
</dbReference>
<dbReference type="InterPro" id="IPR017892">
    <property type="entry name" value="Pkinase_C"/>
</dbReference>
<dbReference type="GO" id="GO:0005737">
    <property type="term" value="C:cytoplasm"/>
    <property type="evidence" value="ECO:0007669"/>
    <property type="project" value="UniProtKB-ARBA"/>
</dbReference>
<keyword evidence="3 12" id="KW-0723">Serine/threonine-protein kinase</keyword>
<reference evidence="16 17" key="1">
    <citation type="submission" date="2016-05" db="EMBL/GenBank/DDBJ databases">
        <title>First whole genome sequencing of Entamoeba histolytica HM1:IMSS-clone-6.</title>
        <authorList>
            <person name="Mukherjee Avik.K."/>
            <person name="Izumyama S."/>
            <person name="Nakada-Tsukui K."/>
            <person name="Nozaki T."/>
        </authorList>
    </citation>
    <scope>NUCLEOTIDE SEQUENCE [LARGE SCALE GENOMIC DNA]</scope>
    <source>
        <strain evidence="16 17">HM1:IMSS clone 6</strain>
    </source>
</reference>
<evidence type="ECO:0000256" key="4">
    <source>
        <dbReference type="ARBA" id="ARBA00022553"/>
    </source>
</evidence>
<feature type="region of interest" description="Disordered" evidence="13">
    <location>
        <begin position="1"/>
        <end position="20"/>
    </location>
</feature>
<dbReference type="EMBL" id="BDEQ01000001">
    <property type="protein sequence ID" value="GAT99238.1"/>
    <property type="molecule type" value="Genomic_DNA"/>
</dbReference>
<dbReference type="InterPro" id="IPR011009">
    <property type="entry name" value="Kinase-like_dom_sf"/>
</dbReference>
<evidence type="ECO:0000256" key="7">
    <source>
        <dbReference type="ARBA" id="ARBA00022777"/>
    </source>
</evidence>
<feature type="region of interest" description="Disordered" evidence="13">
    <location>
        <begin position="28"/>
        <end position="60"/>
    </location>
</feature>
<comment type="catalytic activity">
    <reaction evidence="10">
        <text>L-seryl-[protein] + ATP = O-phospho-L-seryl-[protein] + ADP + H(+)</text>
        <dbReference type="Rhea" id="RHEA:17989"/>
        <dbReference type="Rhea" id="RHEA-COMP:9863"/>
        <dbReference type="Rhea" id="RHEA-COMP:11604"/>
        <dbReference type="ChEBI" id="CHEBI:15378"/>
        <dbReference type="ChEBI" id="CHEBI:29999"/>
        <dbReference type="ChEBI" id="CHEBI:30616"/>
        <dbReference type="ChEBI" id="CHEBI:83421"/>
        <dbReference type="ChEBI" id="CHEBI:456216"/>
        <dbReference type="EC" id="2.7.11.1"/>
    </reaction>
</comment>
<evidence type="ECO:0000256" key="12">
    <source>
        <dbReference type="RuleBase" id="RU000304"/>
    </source>
</evidence>
<keyword evidence="6 11" id="KW-0547">Nucleotide-binding</keyword>
<feature type="domain" description="AGC-kinase C-terminal" evidence="15">
    <location>
        <begin position="386"/>
        <end position="453"/>
    </location>
</feature>
<feature type="compositionally biased region" description="Basic and acidic residues" evidence="13">
    <location>
        <begin position="35"/>
        <end position="48"/>
    </location>
</feature>
<dbReference type="SMART" id="SM00133">
    <property type="entry name" value="S_TK_X"/>
    <property type="match status" value="1"/>
</dbReference>
<dbReference type="PANTHER" id="PTHR22988">
    <property type="entry name" value="MYOTONIC DYSTROPHY S/T KINASE-RELATED"/>
    <property type="match status" value="1"/>
</dbReference>
<dbReference type="VEuPathDB" id="AmoebaDB:KM1_144710"/>
<proteinExistence type="inferred from homology"/>
<evidence type="ECO:0000313" key="17">
    <source>
        <dbReference type="Proteomes" id="UP000078387"/>
    </source>
</evidence>
<gene>
    <name evidence="16" type="ORF">CL6EHI_002790</name>
</gene>
<keyword evidence="7 16" id="KW-0418">Kinase</keyword>
<dbReference type="FunFam" id="1.10.510.10:FF:000042">
    <property type="entry name" value="Non-specific serine/threonine protein kinase"/>
    <property type="match status" value="1"/>
</dbReference>
<evidence type="ECO:0000256" key="5">
    <source>
        <dbReference type="ARBA" id="ARBA00022679"/>
    </source>
</evidence>
<dbReference type="InterPro" id="IPR000961">
    <property type="entry name" value="AGC-kinase_C"/>
</dbReference>
<dbReference type="Pfam" id="PF00433">
    <property type="entry name" value="Pkinase_C"/>
    <property type="match status" value="1"/>
</dbReference>
<evidence type="ECO:0000256" key="2">
    <source>
        <dbReference type="ARBA" id="ARBA00012513"/>
    </source>
</evidence>
<dbReference type="FunFam" id="3.30.200.20:FF:000192">
    <property type="entry name" value="Serine/threonine-protein kinase cot-1"/>
    <property type="match status" value="1"/>
</dbReference>
<keyword evidence="8 11" id="KW-0067">ATP-binding</keyword>
<dbReference type="InterPro" id="IPR059233">
    <property type="entry name" value="MobB_NdrA/B/Cbk1"/>
</dbReference>
<dbReference type="VEuPathDB" id="AmoebaDB:EHI7A_079340"/>
<dbReference type="SMART" id="SM00220">
    <property type="entry name" value="S_TKc"/>
    <property type="match status" value="1"/>
</dbReference>
<dbReference type="Gene3D" id="1.10.510.10">
    <property type="entry name" value="Transferase(Phosphotransferase) domain 1"/>
    <property type="match status" value="2"/>
</dbReference>
<dbReference type="GO" id="GO:0106310">
    <property type="term" value="F:protein serine kinase activity"/>
    <property type="evidence" value="ECO:0007669"/>
    <property type="project" value="RHEA"/>
</dbReference>
<comment type="similarity">
    <text evidence="1">Belongs to the protein kinase superfamily. AGC Ser/Thr protein kinase family.</text>
</comment>
<evidence type="ECO:0000313" key="16">
    <source>
        <dbReference type="EMBL" id="GAT99238.1"/>
    </source>
</evidence>
<evidence type="ECO:0000256" key="11">
    <source>
        <dbReference type="PROSITE-ProRule" id="PRU10141"/>
    </source>
</evidence>
<dbReference type="InterPro" id="IPR000719">
    <property type="entry name" value="Prot_kinase_dom"/>
</dbReference>
<dbReference type="GO" id="GO:0004674">
    <property type="term" value="F:protein serine/threonine kinase activity"/>
    <property type="evidence" value="ECO:0007669"/>
    <property type="project" value="UniProtKB-KW"/>
</dbReference>
<dbReference type="FunFam" id="1.10.510.10:FF:001107">
    <property type="entry name" value="Non-specific serine/threonine protein kinase"/>
    <property type="match status" value="1"/>
</dbReference>
<evidence type="ECO:0000256" key="10">
    <source>
        <dbReference type="ARBA" id="ARBA00048679"/>
    </source>
</evidence>
<dbReference type="CDD" id="cd21742">
    <property type="entry name" value="MobB_NDR_LATS-like"/>
    <property type="match status" value="1"/>
</dbReference>
<feature type="binding site" evidence="11">
    <location>
        <position position="119"/>
    </location>
    <ligand>
        <name>ATP</name>
        <dbReference type="ChEBI" id="CHEBI:30616"/>
    </ligand>
</feature>
<dbReference type="PROSITE" id="PS50011">
    <property type="entry name" value="PROTEIN_KINASE_DOM"/>
    <property type="match status" value="1"/>
</dbReference>
<evidence type="ECO:0000256" key="9">
    <source>
        <dbReference type="ARBA" id="ARBA00047899"/>
    </source>
</evidence>
<dbReference type="PROSITE" id="PS51285">
    <property type="entry name" value="AGC_KINASE_CTER"/>
    <property type="match status" value="1"/>
</dbReference>
<dbReference type="Proteomes" id="UP000078387">
    <property type="component" value="Unassembled WGS sequence"/>
</dbReference>
<dbReference type="OMA" id="KIIDWPN"/>
<evidence type="ECO:0000256" key="6">
    <source>
        <dbReference type="ARBA" id="ARBA00022741"/>
    </source>
</evidence>
<evidence type="ECO:0000256" key="13">
    <source>
        <dbReference type="SAM" id="MobiDB-lite"/>
    </source>
</evidence>
<evidence type="ECO:0000259" key="14">
    <source>
        <dbReference type="PROSITE" id="PS50011"/>
    </source>
</evidence>
<name>A0A5K1UZ10_ENTHI</name>
<evidence type="ECO:0000256" key="3">
    <source>
        <dbReference type="ARBA" id="ARBA00022527"/>
    </source>
</evidence>
<keyword evidence="5" id="KW-0808">Transferase</keyword>
<evidence type="ECO:0000256" key="8">
    <source>
        <dbReference type="ARBA" id="ARBA00022840"/>
    </source>
</evidence>
<dbReference type="VEuPathDB" id="AmoebaDB:EHI8A_081160"/>
<dbReference type="SUPFAM" id="SSF56112">
    <property type="entry name" value="Protein kinase-like (PK-like)"/>
    <property type="match status" value="1"/>
</dbReference>
<comment type="catalytic activity">
    <reaction evidence="9">
        <text>L-threonyl-[protein] + ATP = O-phospho-L-threonyl-[protein] + ADP + H(+)</text>
        <dbReference type="Rhea" id="RHEA:46608"/>
        <dbReference type="Rhea" id="RHEA-COMP:11060"/>
        <dbReference type="Rhea" id="RHEA-COMP:11605"/>
        <dbReference type="ChEBI" id="CHEBI:15378"/>
        <dbReference type="ChEBI" id="CHEBI:30013"/>
        <dbReference type="ChEBI" id="CHEBI:30616"/>
        <dbReference type="ChEBI" id="CHEBI:61977"/>
        <dbReference type="ChEBI" id="CHEBI:456216"/>
        <dbReference type="EC" id="2.7.11.1"/>
    </reaction>
</comment>
<dbReference type="PROSITE" id="PS00108">
    <property type="entry name" value="PROTEIN_KINASE_ST"/>
    <property type="match status" value="1"/>
</dbReference>
<dbReference type="InterPro" id="IPR050839">
    <property type="entry name" value="Rho-assoc_Ser/Thr_Kinase"/>
</dbReference>
<dbReference type="PROSITE" id="PS00107">
    <property type="entry name" value="PROTEIN_KINASE_ATP"/>
    <property type="match status" value="1"/>
</dbReference>
<dbReference type="PANTHER" id="PTHR22988:SF76">
    <property type="entry name" value="CHROMOSOME UNDETERMINED SCAFFOLD_135, WHOLE GENOME SHOTGUN SEQUENCE"/>
    <property type="match status" value="1"/>
</dbReference>
<feature type="domain" description="Protein kinase" evidence="14">
    <location>
        <begin position="90"/>
        <end position="385"/>
    </location>
</feature>
<accession>A0A5K1UZ10</accession>
<dbReference type="VEuPathDB" id="AmoebaDB:EHI5A_105520"/>
<comment type="caution">
    <text evidence="16">The sequence shown here is derived from an EMBL/GenBank/DDBJ whole genome shotgun (WGS) entry which is preliminary data.</text>
</comment>
<sequence length="474" mass="54941">MERQMSAQVETELSSKSVTASIRTKMTIEAQAGLREQERKEREERSKTLENYLSKSTLSDKEKNSLRAELAEKENEYNRCKRAKLKKSDFETIKVIGRGGFGEVRLVVKKNSNSLFAMKMMRKKDMIERGQTGHVKAERDILAQTHFTNDWVVKLYYSFQDNDYLYLMMEYLAGGDMMTLLIRENIFSHEMARFYIAELLLAIDSIHQLNYIHRDIKPDNILFDNNGHIKLTDFGLCTGFHKDHESSYFEIVDKASKLNLSDLKSQKLSKELAHNYKNKKRNLAYSVVGTPDYTAPEVFLQKGYYKECDYWSVGCILFEMLAGYPPFVSDDSVQTCLKIINCNETLQFPDDVEIHDDAKDLIKKLVCLKEKRLADIKLIQQHPFFKGFNWDTIFEQTPPYLPKLKSPFDTSNFDDFELNEDDVEEKPVNINNPKDLAFVGYTYKGFLNVVNTPSKKRHAQGITLSQIFSTHIAN</sequence>